<evidence type="ECO:0000313" key="3">
    <source>
        <dbReference type="EMBL" id="MBB5432959.1"/>
    </source>
</evidence>
<feature type="transmembrane region" description="Helical" evidence="2">
    <location>
        <begin position="225"/>
        <end position="243"/>
    </location>
</feature>
<protein>
    <submittedName>
        <fullName evidence="3">Uncharacterized protein</fullName>
    </submittedName>
</protein>
<feature type="compositionally biased region" description="Basic and acidic residues" evidence="1">
    <location>
        <begin position="395"/>
        <end position="412"/>
    </location>
</feature>
<evidence type="ECO:0000256" key="2">
    <source>
        <dbReference type="SAM" id="Phobius"/>
    </source>
</evidence>
<feature type="compositionally biased region" description="Acidic residues" evidence="1">
    <location>
        <begin position="413"/>
        <end position="427"/>
    </location>
</feature>
<feature type="transmembrane region" description="Helical" evidence="2">
    <location>
        <begin position="326"/>
        <end position="352"/>
    </location>
</feature>
<dbReference type="Proteomes" id="UP000572635">
    <property type="component" value="Unassembled WGS sequence"/>
</dbReference>
<dbReference type="EMBL" id="JACHDB010000001">
    <property type="protein sequence ID" value="MBB5432959.1"/>
    <property type="molecule type" value="Genomic_DNA"/>
</dbReference>
<proteinExistence type="predicted"/>
<feature type="transmembrane region" description="Helical" evidence="2">
    <location>
        <begin position="250"/>
        <end position="274"/>
    </location>
</feature>
<feature type="transmembrane region" description="Helical" evidence="2">
    <location>
        <begin position="188"/>
        <end position="213"/>
    </location>
</feature>
<gene>
    <name evidence="3" type="ORF">HDA36_003043</name>
</gene>
<reference evidence="3 4" key="1">
    <citation type="submission" date="2020-08" db="EMBL/GenBank/DDBJ databases">
        <title>Sequencing the genomes of 1000 actinobacteria strains.</title>
        <authorList>
            <person name="Klenk H.-P."/>
        </authorList>
    </citation>
    <scope>NUCLEOTIDE SEQUENCE [LARGE SCALE GENOMIC DNA]</scope>
    <source>
        <strain evidence="3 4">DSM 44551</strain>
    </source>
</reference>
<evidence type="ECO:0000256" key="1">
    <source>
        <dbReference type="SAM" id="MobiDB-lite"/>
    </source>
</evidence>
<feature type="transmembrane region" description="Helical" evidence="2">
    <location>
        <begin position="113"/>
        <end position="134"/>
    </location>
</feature>
<feature type="transmembrane region" description="Helical" evidence="2">
    <location>
        <begin position="364"/>
        <end position="386"/>
    </location>
</feature>
<feature type="region of interest" description="Disordered" evidence="1">
    <location>
        <begin position="395"/>
        <end position="439"/>
    </location>
</feature>
<dbReference type="InterPro" id="IPR045931">
    <property type="entry name" value="DUF6350"/>
</dbReference>
<feature type="transmembrane region" description="Helical" evidence="2">
    <location>
        <begin position="79"/>
        <end position="101"/>
    </location>
</feature>
<keyword evidence="2" id="KW-0812">Transmembrane</keyword>
<keyword evidence="2" id="KW-0472">Membrane</keyword>
<feature type="transmembrane region" description="Helical" evidence="2">
    <location>
        <begin position="20"/>
        <end position="43"/>
    </location>
</feature>
<accession>A0A7W8QMX4</accession>
<feature type="transmembrane region" description="Helical" evidence="2">
    <location>
        <begin position="146"/>
        <end position="167"/>
    </location>
</feature>
<feature type="transmembrane region" description="Helical" evidence="2">
    <location>
        <begin position="294"/>
        <end position="314"/>
    </location>
</feature>
<dbReference type="Pfam" id="PF19877">
    <property type="entry name" value="DUF6350"/>
    <property type="match status" value="1"/>
</dbReference>
<name>A0A7W8QMX4_9ACTN</name>
<evidence type="ECO:0000313" key="4">
    <source>
        <dbReference type="Proteomes" id="UP000572635"/>
    </source>
</evidence>
<sequence length="439" mass="44743">MSTPAARTDQRPLYTAGGLAAAWAAGIGLAVLLTFTLIGWVAAPHDAFGQEIADVARTAVQAWLVGHLVGFGIPGGEVMMLPLGLVVLPGLLLYRAGRWLARTGDLPRLRHTFRAALALAGPYAAISGTLALIAQTEVIRPSVPQALVAGFVLAFLAGGLGVLRQQLIDKRIPLRRLLELMPDRSRSLLAGTAGATGVLLLSGAVLFFSGLVAGFGEAAAVTRELAPGAVGGTLLFIVQLLYLPNALVFGLAFAVGPGFAVGAGTMVAPTGVAVGAVPMLPMLAALPDNGPAPLPALAALAAPFAAGAVGGVLTQRSAPTVVSEAAPLWGFVCGVATGLVCAALSLLAGGPIGAHRLADVGPSAWQVGLITALEVGVSAAIAAWLANWRHFRRTAAERPADQEEAPEERPAGDDEAGGDPADEDSEEFFGITYEAEPER</sequence>
<keyword evidence="4" id="KW-1185">Reference proteome</keyword>
<comment type="caution">
    <text evidence="3">The sequence shown here is derived from an EMBL/GenBank/DDBJ whole genome shotgun (WGS) entry which is preliminary data.</text>
</comment>
<organism evidence="3 4">
    <name type="scientific">Nocardiopsis composta</name>
    <dbReference type="NCBI Taxonomy" id="157465"/>
    <lineage>
        <taxon>Bacteria</taxon>
        <taxon>Bacillati</taxon>
        <taxon>Actinomycetota</taxon>
        <taxon>Actinomycetes</taxon>
        <taxon>Streptosporangiales</taxon>
        <taxon>Nocardiopsidaceae</taxon>
        <taxon>Nocardiopsis</taxon>
    </lineage>
</organism>
<keyword evidence="2" id="KW-1133">Transmembrane helix</keyword>
<dbReference type="AlphaFoldDB" id="A0A7W8QMX4"/>